<dbReference type="Pfam" id="PF13524">
    <property type="entry name" value="Glyco_trans_1_2"/>
    <property type="match status" value="1"/>
</dbReference>
<reference evidence="2 3" key="1">
    <citation type="journal article" date="2020" name="Nature">
        <title>Bacterial chemolithoautotrophy via manganese oxidation.</title>
        <authorList>
            <person name="Yu H."/>
            <person name="Leadbetter J.R."/>
        </authorList>
    </citation>
    <scope>NUCLEOTIDE SEQUENCE [LARGE SCALE GENOMIC DNA]</scope>
    <source>
        <strain evidence="2 3">Mn-1</strain>
    </source>
</reference>
<keyword evidence="2" id="KW-0808">Transferase</keyword>
<gene>
    <name evidence="2" type="ORF">MNODULE_09525</name>
</gene>
<comment type="caution">
    <text evidence="2">The sequence shown here is derived from an EMBL/GenBank/DDBJ whole genome shotgun (WGS) entry which is preliminary data.</text>
</comment>
<feature type="domain" description="Spore protein YkvP/CgeB glycosyl transferase-like" evidence="1">
    <location>
        <begin position="177"/>
        <end position="319"/>
    </location>
</feature>
<dbReference type="GO" id="GO:0016740">
    <property type="term" value="F:transferase activity"/>
    <property type="evidence" value="ECO:0007669"/>
    <property type="project" value="UniProtKB-KW"/>
</dbReference>
<keyword evidence="3" id="KW-1185">Reference proteome</keyword>
<evidence type="ECO:0000259" key="1">
    <source>
        <dbReference type="Pfam" id="PF13524"/>
    </source>
</evidence>
<dbReference type="RefSeq" id="WP_168059321.1">
    <property type="nucleotide sequence ID" value="NZ_VTOW01000002.1"/>
</dbReference>
<dbReference type="EMBL" id="VTOW01000002">
    <property type="protein sequence ID" value="NKE70976.1"/>
    <property type="molecule type" value="Genomic_DNA"/>
</dbReference>
<proteinExistence type="predicted"/>
<organism evidence="2 3">
    <name type="scientific">Candidatus Manganitrophus noduliformans</name>
    <dbReference type="NCBI Taxonomy" id="2606439"/>
    <lineage>
        <taxon>Bacteria</taxon>
        <taxon>Pseudomonadati</taxon>
        <taxon>Nitrospirota</taxon>
        <taxon>Nitrospiria</taxon>
        <taxon>Candidatus Troglogloeales</taxon>
        <taxon>Candidatus Manganitrophaceae</taxon>
        <taxon>Candidatus Manganitrophus</taxon>
    </lineage>
</organism>
<protein>
    <submittedName>
        <fullName evidence="2">Glycosyltransferase</fullName>
    </submittedName>
</protein>
<name>A0A7X6IAQ8_9BACT</name>
<accession>A0A7X6IAQ8</accession>
<dbReference type="AlphaFoldDB" id="A0A7X6IAQ8"/>
<evidence type="ECO:0000313" key="2">
    <source>
        <dbReference type="EMBL" id="NKE70976.1"/>
    </source>
</evidence>
<evidence type="ECO:0000313" key="3">
    <source>
        <dbReference type="Proteomes" id="UP000534783"/>
    </source>
</evidence>
<dbReference type="InterPro" id="IPR055259">
    <property type="entry name" value="YkvP/CgeB_Glyco_trans-like"/>
</dbReference>
<dbReference type="Proteomes" id="UP000534783">
    <property type="component" value="Unassembled WGS sequence"/>
</dbReference>
<sequence>MDPILIVGSFGKPWNTAHYLVHAAEKIGHRVSTFDPLQAGATEEMLMKRVEESRPTYMLIMKGTGFKPEWNEALKEKGIYTILWHPDPDIPDWLLPLIRSVDFCFTMAEGMIPEWKEKGAKQVAWLSQGFEPAFFEAGPITDMDLRFYGADVAFVGNIDSTNNYLTRRYKLKRILREGFHLKWWGPRLGRKLINLPILLSSIGRAYGGRFIYGPEFAKVALCSKVFLAFDRETEIRLSMSARMYTAVGCGAFYMCEAMDGIESVLTPGKEIVTFKGEEEMIDKIRYYLPRESEREQIARAGQGRVQREHTYQRRLEQMFRTVKGAPHA</sequence>